<evidence type="ECO:0000256" key="4">
    <source>
        <dbReference type="SAM" id="MobiDB-lite"/>
    </source>
</evidence>
<dbReference type="InterPro" id="IPR002123">
    <property type="entry name" value="Plipid/glycerol_acylTrfase"/>
</dbReference>
<accession>A0A6B0TS02</accession>
<dbReference type="EMBL" id="WUWG01000001">
    <property type="protein sequence ID" value="MXU63982.1"/>
    <property type="molecule type" value="Genomic_DNA"/>
</dbReference>
<evidence type="ECO:0000313" key="8">
    <source>
        <dbReference type="Proteomes" id="UP000436016"/>
    </source>
</evidence>
<dbReference type="RefSeq" id="WP_160850986.1">
    <property type="nucleotide sequence ID" value="NZ_WUWG01000001.1"/>
</dbReference>
<dbReference type="CDD" id="cd07989">
    <property type="entry name" value="LPLAT_AGPAT-like"/>
    <property type="match status" value="1"/>
</dbReference>
<feature type="domain" description="Phospholipid/glycerol acyltransferase" evidence="6">
    <location>
        <begin position="69"/>
        <end position="184"/>
    </location>
</feature>
<keyword evidence="5" id="KW-0812">Transmembrane</keyword>
<comment type="caution">
    <text evidence="7">The sequence shown here is derived from an EMBL/GenBank/DDBJ whole genome shotgun (WGS) entry which is preliminary data.</text>
</comment>
<dbReference type="GO" id="GO:0006654">
    <property type="term" value="P:phosphatidic acid biosynthetic process"/>
    <property type="evidence" value="ECO:0007669"/>
    <property type="project" value="TreeGrafter"/>
</dbReference>
<keyword evidence="8" id="KW-1185">Reference proteome</keyword>
<evidence type="ECO:0000256" key="5">
    <source>
        <dbReference type="SAM" id="Phobius"/>
    </source>
</evidence>
<evidence type="ECO:0000259" key="6">
    <source>
        <dbReference type="SMART" id="SM00563"/>
    </source>
</evidence>
<reference evidence="7 8" key="1">
    <citation type="submission" date="2019-12" db="EMBL/GenBank/DDBJ databases">
        <title>Strain KN286 was isolated from seawater, which was collected from Caroline Seamount in the tropical western Pacific.</title>
        <authorList>
            <person name="Wang Q."/>
        </authorList>
    </citation>
    <scope>NUCLEOTIDE SEQUENCE [LARGE SCALE GENOMIC DNA]</scope>
    <source>
        <strain evidence="7 8">KN286</strain>
    </source>
</reference>
<name>A0A6B0TS02_9RHOB</name>
<dbReference type="PANTHER" id="PTHR10434:SF40">
    <property type="entry name" value="1-ACYL-SN-GLYCEROL-3-PHOSPHATE ACYLTRANSFERASE"/>
    <property type="match status" value="1"/>
</dbReference>
<evidence type="ECO:0000256" key="1">
    <source>
        <dbReference type="ARBA" id="ARBA00005189"/>
    </source>
</evidence>
<evidence type="ECO:0000313" key="7">
    <source>
        <dbReference type="EMBL" id="MXU63982.1"/>
    </source>
</evidence>
<dbReference type="AlphaFoldDB" id="A0A6B0TS02"/>
<dbReference type="GO" id="GO:0003841">
    <property type="term" value="F:1-acylglycerol-3-phosphate O-acyltransferase activity"/>
    <property type="evidence" value="ECO:0007669"/>
    <property type="project" value="TreeGrafter"/>
</dbReference>
<feature type="region of interest" description="Disordered" evidence="4">
    <location>
        <begin position="235"/>
        <end position="256"/>
    </location>
</feature>
<evidence type="ECO:0000256" key="3">
    <source>
        <dbReference type="ARBA" id="ARBA00023315"/>
    </source>
</evidence>
<keyword evidence="5" id="KW-1133">Transmembrane helix</keyword>
<dbReference type="SUPFAM" id="SSF69593">
    <property type="entry name" value="Glycerol-3-phosphate (1)-acyltransferase"/>
    <property type="match status" value="1"/>
</dbReference>
<dbReference type="SMART" id="SM00563">
    <property type="entry name" value="PlsC"/>
    <property type="match status" value="1"/>
</dbReference>
<keyword evidence="3 7" id="KW-0012">Acyltransferase</keyword>
<dbReference type="Proteomes" id="UP000436016">
    <property type="component" value="Unassembled WGS sequence"/>
</dbReference>
<evidence type="ECO:0000256" key="2">
    <source>
        <dbReference type="ARBA" id="ARBA00022679"/>
    </source>
</evidence>
<protein>
    <submittedName>
        <fullName evidence="7">1-acyl-sn-glycerol-3-phosphate acyltransferase</fullName>
    </submittedName>
</protein>
<sequence>MLLIRSQFVNLLMYVLMAVMGILLSPAAIWSRDGAYWACKLYCKIMFWLLDKICGLKIEIRGEVPSDEVIVCSKHQSFLDIMMLMHALPRARYIMKAQLKWAPVIGWYGMRIGSAPVSRGKRGAAMKQMVENAEKSQATDPGQTIIFPQGTRVLPGAKLPYKVGAGVLYQRLGQDCVPAATNVGVFWARRSPYRYPGTAVLEFLPRIPAGKKIEPFMAELEEVVETRSNALMEEAGFTLPPEEPAADIDDAGKTRA</sequence>
<proteinExistence type="predicted"/>
<dbReference type="PANTHER" id="PTHR10434">
    <property type="entry name" value="1-ACYL-SN-GLYCEROL-3-PHOSPHATE ACYLTRANSFERASE"/>
    <property type="match status" value="1"/>
</dbReference>
<dbReference type="Pfam" id="PF01553">
    <property type="entry name" value="Acyltransferase"/>
    <property type="match status" value="1"/>
</dbReference>
<organism evidence="7 8">
    <name type="scientific">Oceanomicrobium pacificus</name>
    <dbReference type="NCBI Taxonomy" id="2692916"/>
    <lineage>
        <taxon>Bacteria</taxon>
        <taxon>Pseudomonadati</taxon>
        <taxon>Pseudomonadota</taxon>
        <taxon>Alphaproteobacteria</taxon>
        <taxon>Rhodobacterales</taxon>
        <taxon>Paracoccaceae</taxon>
        <taxon>Oceanomicrobium</taxon>
    </lineage>
</organism>
<comment type="pathway">
    <text evidence="1">Lipid metabolism.</text>
</comment>
<keyword evidence="2 7" id="KW-0808">Transferase</keyword>
<gene>
    <name evidence="7" type="ORF">GSH16_00885</name>
</gene>
<feature type="transmembrane region" description="Helical" evidence="5">
    <location>
        <begin position="12"/>
        <end position="30"/>
    </location>
</feature>
<keyword evidence="5" id="KW-0472">Membrane</keyword>